<sequence>MSTTLRPQAGLAPATPLWRRVPARDEAGRPLADFMLLIPGLGRRPPGELEAALDAIGEVLTAHGDAVVFADLNLRLNVLWVSLRPRPGLALALAAALVARVPGARLVAQRVPG</sequence>
<dbReference type="EMBL" id="RJVI01000001">
    <property type="protein sequence ID" value="ROR34972.1"/>
    <property type="molecule type" value="Genomic_DNA"/>
</dbReference>
<gene>
    <name evidence="1" type="ORF">EDC57_0886</name>
</gene>
<evidence type="ECO:0000313" key="1">
    <source>
        <dbReference type="EMBL" id="ROR34972.1"/>
    </source>
</evidence>
<dbReference type="RefSeq" id="WP_123400588.1">
    <property type="nucleotide sequence ID" value="NZ_RJVI01000001.1"/>
</dbReference>
<keyword evidence="2" id="KW-1185">Reference proteome</keyword>
<dbReference type="OrthoDB" id="5296715at2"/>
<proteinExistence type="predicted"/>
<dbReference type="Proteomes" id="UP000276634">
    <property type="component" value="Unassembled WGS sequence"/>
</dbReference>
<accession>A0A3N1YBE7</accession>
<comment type="caution">
    <text evidence="1">The sequence shown here is derived from an EMBL/GenBank/DDBJ whole genome shotgun (WGS) entry which is preliminary data.</text>
</comment>
<name>A0A3N1YBE7_9GAMM</name>
<protein>
    <submittedName>
        <fullName evidence="1">Uncharacterized protein</fullName>
    </submittedName>
</protein>
<reference evidence="1 2" key="1">
    <citation type="submission" date="2018-11" db="EMBL/GenBank/DDBJ databases">
        <title>Genomic Encyclopedia of Type Strains, Phase IV (KMG-IV): sequencing the most valuable type-strain genomes for metagenomic binning, comparative biology and taxonomic classification.</title>
        <authorList>
            <person name="Goeker M."/>
        </authorList>
    </citation>
    <scope>NUCLEOTIDE SEQUENCE [LARGE SCALE GENOMIC DNA]</scope>
    <source>
        <strain evidence="1 2">DSM 100275</strain>
    </source>
</reference>
<organism evidence="1 2">
    <name type="scientific">Inmirania thermothiophila</name>
    <dbReference type="NCBI Taxonomy" id="1750597"/>
    <lineage>
        <taxon>Bacteria</taxon>
        <taxon>Pseudomonadati</taxon>
        <taxon>Pseudomonadota</taxon>
        <taxon>Gammaproteobacteria</taxon>
        <taxon>Chromatiales</taxon>
        <taxon>Ectothiorhodospiraceae</taxon>
        <taxon>Inmirania</taxon>
    </lineage>
</organism>
<dbReference type="AlphaFoldDB" id="A0A3N1YBE7"/>
<evidence type="ECO:0000313" key="2">
    <source>
        <dbReference type="Proteomes" id="UP000276634"/>
    </source>
</evidence>